<dbReference type="VEuPathDB" id="FungiDB:TREMEDRAFT_31921"/>
<evidence type="ECO:0000256" key="8">
    <source>
        <dbReference type="ARBA" id="ARBA00024345"/>
    </source>
</evidence>
<keyword evidence="5" id="KW-0805">Transcription regulation</keyword>
<dbReference type="Pfam" id="PF00096">
    <property type="entry name" value="zf-C2H2"/>
    <property type="match status" value="2"/>
</dbReference>
<dbReference type="Gene3D" id="3.30.160.60">
    <property type="entry name" value="Classic Zinc Finger"/>
    <property type="match status" value="2"/>
</dbReference>
<dbReference type="OrthoDB" id="1095242at2759"/>
<feature type="domain" description="C2H2-type" evidence="10">
    <location>
        <begin position="437"/>
        <end position="459"/>
    </location>
</feature>
<dbReference type="GO" id="GO:1990526">
    <property type="term" value="C:Ste12p-Dig1p-Dig2p complex"/>
    <property type="evidence" value="ECO:0007669"/>
    <property type="project" value="TreeGrafter"/>
</dbReference>
<feature type="domain" description="C2H2-type" evidence="10">
    <location>
        <begin position="407"/>
        <end position="436"/>
    </location>
</feature>
<dbReference type="PANTHER" id="PTHR47427:SF1">
    <property type="entry name" value="PROTEIN STE12"/>
    <property type="match status" value="1"/>
</dbReference>
<evidence type="ECO:0000256" key="1">
    <source>
        <dbReference type="ARBA" id="ARBA00004123"/>
    </source>
</evidence>
<keyword evidence="3 9" id="KW-0863">Zinc-finger</keyword>
<protein>
    <recommendedName>
        <fullName evidence="10">C2H2-type domain-containing protein</fullName>
    </recommendedName>
</protein>
<dbReference type="SMART" id="SM00355">
    <property type="entry name" value="ZnF_C2H2"/>
    <property type="match status" value="2"/>
</dbReference>
<evidence type="ECO:0000256" key="7">
    <source>
        <dbReference type="ARBA" id="ARBA00023242"/>
    </source>
</evidence>
<evidence type="ECO:0000256" key="9">
    <source>
        <dbReference type="PROSITE-ProRule" id="PRU00042"/>
    </source>
</evidence>
<dbReference type="AlphaFoldDB" id="A0A4V1M507"/>
<keyword evidence="2" id="KW-0479">Metal-binding</keyword>
<dbReference type="PROSITE" id="PS00028">
    <property type="entry name" value="ZINC_FINGER_C2H2_1"/>
    <property type="match status" value="2"/>
</dbReference>
<evidence type="ECO:0000313" key="12">
    <source>
        <dbReference type="Proteomes" id="UP000289152"/>
    </source>
</evidence>
<organism evidence="11 12">
    <name type="scientific">Tremella mesenterica</name>
    <name type="common">Jelly fungus</name>
    <dbReference type="NCBI Taxonomy" id="5217"/>
    <lineage>
        <taxon>Eukaryota</taxon>
        <taxon>Fungi</taxon>
        <taxon>Dikarya</taxon>
        <taxon>Basidiomycota</taxon>
        <taxon>Agaricomycotina</taxon>
        <taxon>Tremellomycetes</taxon>
        <taxon>Tremellales</taxon>
        <taxon>Tremellaceae</taxon>
        <taxon>Tremella</taxon>
    </lineage>
</organism>
<dbReference type="PANTHER" id="PTHR47427">
    <property type="entry name" value="PROTEIN STE12"/>
    <property type="match status" value="1"/>
</dbReference>
<dbReference type="STRING" id="5217.A0A4V1M507"/>
<dbReference type="SMART" id="SM00424">
    <property type="entry name" value="STE"/>
    <property type="match status" value="1"/>
</dbReference>
<dbReference type="SUPFAM" id="SSF57667">
    <property type="entry name" value="beta-beta-alpha zinc fingers"/>
    <property type="match status" value="1"/>
</dbReference>
<gene>
    <name evidence="11" type="ORF">M231_00565</name>
</gene>
<accession>A0A4V1M507</accession>
<comment type="similarity">
    <text evidence="8">Belongs to the STE12 transcription factor family.</text>
</comment>
<name>A0A4V1M507_TREME</name>
<evidence type="ECO:0000256" key="3">
    <source>
        <dbReference type="ARBA" id="ARBA00022771"/>
    </source>
</evidence>
<evidence type="ECO:0000256" key="5">
    <source>
        <dbReference type="ARBA" id="ARBA00023015"/>
    </source>
</evidence>
<dbReference type="EMBL" id="SDIL01000003">
    <property type="protein sequence ID" value="RXK42207.1"/>
    <property type="molecule type" value="Genomic_DNA"/>
</dbReference>
<dbReference type="FunFam" id="3.30.160.60:FF:002343">
    <property type="entry name" value="Zinc finger protein 33A"/>
    <property type="match status" value="1"/>
</dbReference>
<dbReference type="InParanoid" id="A0A4V1M507"/>
<dbReference type="GO" id="GO:0005634">
    <property type="term" value="C:nucleus"/>
    <property type="evidence" value="ECO:0007669"/>
    <property type="project" value="UniProtKB-SubCell"/>
</dbReference>
<dbReference type="Pfam" id="PF02200">
    <property type="entry name" value="STE"/>
    <property type="match status" value="1"/>
</dbReference>
<comment type="subcellular location">
    <subcellularLocation>
        <location evidence="1">Nucleus</location>
    </subcellularLocation>
</comment>
<evidence type="ECO:0000256" key="2">
    <source>
        <dbReference type="ARBA" id="ARBA00022723"/>
    </source>
</evidence>
<reference evidence="11 12" key="1">
    <citation type="submission" date="2016-06" db="EMBL/GenBank/DDBJ databases">
        <title>Evolution of pathogenesis and genome organization in the Tremellales.</title>
        <authorList>
            <person name="Cuomo C."/>
            <person name="Litvintseva A."/>
            <person name="Heitman J."/>
            <person name="Chen Y."/>
            <person name="Sun S."/>
            <person name="Springer D."/>
            <person name="Dromer F."/>
            <person name="Young S."/>
            <person name="Zeng Q."/>
            <person name="Chapman S."/>
            <person name="Gujja S."/>
            <person name="Saif S."/>
            <person name="Birren B."/>
        </authorList>
    </citation>
    <scope>NUCLEOTIDE SEQUENCE [LARGE SCALE GENOMIC DNA]</scope>
    <source>
        <strain evidence="11 12">ATCC 28783</strain>
    </source>
</reference>
<evidence type="ECO:0000256" key="6">
    <source>
        <dbReference type="ARBA" id="ARBA00023163"/>
    </source>
</evidence>
<dbReference type="GO" id="GO:0008270">
    <property type="term" value="F:zinc ion binding"/>
    <property type="evidence" value="ECO:0007669"/>
    <property type="project" value="UniProtKB-KW"/>
</dbReference>
<dbReference type="GO" id="GO:1990527">
    <property type="term" value="C:Tec1p-Ste12p-Dig1p complex"/>
    <property type="evidence" value="ECO:0007669"/>
    <property type="project" value="TreeGrafter"/>
</dbReference>
<dbReference type="InterPro" id="IPR013087">
    <property type="entry name" value="Znf_C2H2_type"/>
</dbReference>
<evidence type="ECO:0000256" key="4">
    <source>
        <dbReference type="ARBA" id="ARBA00022833"/>
    </source>
</evidence>
<keyword evidence="12" id="KW-1185">Reference proteome</keyword>
<keyword evidence="6" id="KW-0804">Transcription</keyword>
<keyword evidence="7" id="KW-0539">Nucleus</keyword>
<sequence length="567" mass="62565">MTVNEDFVCSVDVPFGPPIPSSSDANNDVFKVANLYPLPLPGDILPRPLTEEEVHRVDILSRLQFFLATAPTQISQVSSTVPSRWQFATTVNAQSSVGINKFWLPNGECVSCVLWNGLYHITGTDVVRALAFRFEAFGRPVHLAKKWEEGVFSDLRNLKPGVDASLEEAKSPLLDLLFRNGCIRTQKKVRDHDRFSVPHDRLFLDALERDLKREKSGHQSTTVVVGEPARSFTYDPRHSLYEQFSRQNPGIESHSSLSSLTYPVTAATAHLNEPFANVMPIDTPNAPYGCQSPIESPILPTRPLDSACPVLPAPSFPIFTGSPAYKRRKTVTRSPSFSTIYDSRAGSSPPYDLMNSLPGGPSIRSNSPRYQTETKAHPLSAANRPPLFTHSSFNIGGAGDHRNTQRYQCPIDFCARPFKRLEHLKRHIRTHTLEKPFKCLQCSRSFSRQDNLLQHHRIHIKLDDVSVDMSNNVRSGTGTPSNEAGLRERYATASPVVMSWEPNALDPAILGTADLLSAFLPIDSAGIPAFFSATFRASSAPCLAEQQANDATAFAVNASDARTGDQS</sequence>
<dbReference type="GO" id="GO:0003700">
    <property type="term" value="F:DNA-binding transcription factor activity"/>
    <property type="evidence" value="ECO:0007669"/>
    <property type="project" value="InterPro"/>
</dbReference>
<dbReference type="Proteomes" id="UP000289152">
    <property type="component" value="Unassembled WGS sequence"/>
</dbReference>
<keyword evidence="4" id="KW-0862">Zinc</keyword>
<dbReference type="PROSITE" id="PS50157">
    <property type="entry name" value="ZINC_FINGER_C2H2_2"/>
    <property type="match status" value="2"/>
</dbReference>
<dbReference type="InterPro" id="IPR036236">
    <property type="entry name" value="Znf_C2H2_sf"/>
</dbReference>
<evidence type="ECO:0000259" key="10">
    <source>
        <dbReference type="PROSITE" id="PS50157"/>
    </source>
</evidence>
<evidence type="ECO:0000313" key="11">
    <source>
        <dbReference type="EMBL" id="RXK42207.1"/>
    </source>
</evidence>
<comment type="caution">
    <text evidence="11">The sequence shown here is derived from an EMBL/GenBank/DDBJ whole genome shotgun (WGS) entry which is preliminary data.</text>
</comment>
<proteinExistence type="inferred from homology"/>
<dbReference type="InterPro" id="IPR003120">
    <property type="entry name" value="Ste12"/>
</dbReference>
<dbReference type="InterPro" id="IPR052127">
    <property type="entry name" value="STE12_transcription_factor"/>
</dbReference>